<name>A0ABS9BMX5_9BACT</name>
<evidence type="ECO:0000313" key="1">
    <source>
        <dbReference type="EMBL" id="MCF1716680.1"/>
    </source>
</evidence>
<evidence type="ECO:0000313" key="2">
    <source>
        <dbReference type="Proteomes" id="UP001200145"/>
    </source>
</evidence>
<accession>A0ABS9BMX5</accession>
<dbReference type="RefSeq" id="WP_234868042.1">
    <property type="nucleotide sequence ID" value="NZ_JAKEVY010000005.1"/>
</dbReference>
<proteinExistence type="predicted"/>
<dbReference type="Proteomes" id="UP001200145">
    <property type="component" value="Unassembled WGS sequence"/>
</dbReference>
<comment type="caution">
    <text evidence="1">The sequence shown here is derived from an EMBL/GenBank/DDBJ whole genome shotgun (WGS) entry which is preliminary data.</text>
</comment>
<protein>
    <submittedName>
        <fullName evidence="1">Uncharacterized protein</fullName>
    </submittedName>
</protein>
<organism evidence="1 2">
    <name type="scientific">Flavihumibacter fluminis</name>
    <dbReference type="NCBI Taxonomy" id="2909236"/>
    <lineage>
        <taxon>Bacteria</taxon>
        <taxon>Pseudomonadati</taxon>
        <taxon>Bacteroidota</taxon>
        <taxon>Chitinophagia</taxon>
        <taxon>Chitinophagales</taxon>
        <taxon>Chitinophagaceae</taxon>
        <taxon>Flavihumibacter</taxon>
    </lineage>
</organism>
<sequence length="584" mass="68407">MLFSYKVKLVAVLIGLLCIHFTGVSQISTSDCDEKPDSPKKLFVFIGELLKTETIPADVSTKNTKFIATYKIIERVCGTYIPDSITIEVIQAAYDPTFKPNRTHLVISIKDTTLNSPYYLWADLYYEVLKTANNKWAVPCIIKNHLHDHTVLNPPKYENIKFSNESYYNVNGLTQEDIDTTYPEFFFKIKNGKAFPKYGNTIDDIFELHKERTLTYAGIYDRTLTTEVFKYNDAEIEQIFSEKNKLYLDSLKNVYEKEFKEIRDSLIMFPFNENLIWKLISTCRVRSKYSYCHDYFGKLLDRYPDSINAYITLANFKHRHVSLEDTTRILLYKKALKLDSNNYLVNYVIAESYYNLFLKKMDPHFAFAARSSLIRCTEIDKKQLSTLKYLIIQLSNYLFDTSTAKTYSAFINDRDFRNSTTQDTTLYFPIDFFLNDITNWSTNYSINLLEELKLVTNRIKDYSSLLEWHNEPKFTNEYKESAYRLIWARRFHTPIVIRMEKKKKVLLFIGKNQTMMSQQIRTNQVCCFIKILAHDNGGNLKISWLKSTTGPCSSWIKVIYRMDPTGYWKLTSMVNIKLLSGKAA</sequence>
<keyword evidence="2" id="KW-1185">Reference proteome</keyword>
<reference evidence="1 2" key="1">
    <citation type="submission" date="2022-01" db="EMBL/GenBank/DDBJ databases">
        <title>Flavihumibacter sp. nov., isolated from sediment of a river.</title>
        <authorList>
            <person name="Liu H."/>
        </authorList>
    </citation>
    <scope>NUCLEOTIDE SEQUENCE [LARGE SCALE GENOMIC DNA]</scope>
    <source>
        <strain evidence="1 2">RY-1</strain>
    </source>
</reference>
<gene>
    <name evidence="1" type="ORF">L0U88_18710</name>
</gene>
<dbReference type="EMBL" id="JAKEVY010000005">
    <property type="protein sequence ID" value="MCF1716680.1"/>
    <property type="molecule type" value="Genomic_DNA"/>
</dbReference>